<evidence type="ECO:0000313" key="2">
    <source>
        <dbReference type="Proteomes" id="UP000887574"/>
    </source>
</evidence>
<evidence type="ECO:0000313" key="3">
    <source>
        <dbReference type="WBParaSite" id="jg21226"/>
    </source>
</evidence>
<evidence type="ECO:0000256" key="1">
    <source>
        <dbReference type="SAM" id="MobiDB-lite"/>
    </source>
</evidence>
<proteinExistence type="predicted"/>
<feature type="region of interest" description="Disordered" evidence="1">
    <location>
        <begin position="1"/>
        <end position="67"/>
    </location>
</feature>
<accession>A0A915DN69</accession>
<dbReference type="Proteomes" id="UP000887574">
    <property type="component" value="Unplaced"/>
</dbReference>
<organism evidence="2 3">
    <name type="scientific">Ditylenchus dipsaci</name>
    <dbReference type="NCBI Taxonomy" id="166011"/>
    <lineage>
        <taxon>Eukaryota</taxon>
        <taxon>Metazoa</taxon>
        <taxon>Ecdysozoa</taxon>
        <taxon>Nematoda</taxon>
        <taxon>Chromadorea</taxon>
        <taxon>Rhabditida</taxon>
        <taxon>Tylenchina</taxon>
        <taxon>Tylenchomorpha</taxon>
        <taxon>Sphaerularioidea</taxon>
        <taxon>Anguinidae</taxon>
        <taxon>Anguininae</taxon>
        <taxon>Ditylenchus</taxon>
    </lineage>
</organism>
<keyword evidence="2" id="KW-1185">Reference proteome</keyword>
<feature type="compositionally biased region" description="Basic and acidic residues" evidence="1">
    <location>
        <begin position="32"/>
        <end position="42"/>
    </location>
</feature>
<reference evidence="3" key="1">
    <citation type="submission" date="2022-11" db="UniProtKB">
        <authorList>
            <consortium name="WormBaseParasite"/>
        </authorList>
    </citation>
    <scope>IDENTIFICATION</scope>
</reference>
<sequence length="67" mass="7562">MRLKPRGHFPTTRMEPEPAGKHPNHQDVGTSNHHDGAKEVGREVVGFVGSKRVSRDRGPRREVPEKK</sequence>
<name>A0A915DN69_9BILA</name>
<dbReference type="AlphaFoldDB" id="A0A915DN69"/>
<dbReference type="WBParaSite" id="jg21226">
    <property type="protein sequence ID" value="jg21226"/>
    <property type="gene ID" value="jg21226"/>
</dbReference>
<protein>
    <submittedName>
        <fullName evidence="3">Uncharacterized protein</fullName>
    </submittedName>
</protein>
<feature type="compositionally biased region" description="Basic and acidic residues" evidence="1">
    <location>
        <begin position="53"/>
        <end position="67"/>
    </location>
</feature>